<reference evidence="3 4" key="1">
    <citation type="submission" date="2017-06" db="EMBL/GenBank/DDBJ databases">
        <title>Novel microbial phyla capable of carbon fixation and sulfur reduction in deep-sea sediments.</title>
        <authorList>
            <person name="Huang J."/>
            <person name="Baker B."/>
            <person name="Wang Y."/>
        </authorList>
    </citation>
    <scope>NUCLEOTIDE SEQUENCE [LARGE SCALE GENOMIC DNA]</scope>
    <source>
        <strain evidence="3">B3_TA06</strain>
    </source>
</reference>
<comment type="caution">
    <text evidence="3">The sequence shown here is derived from an EMBL/GenBank/DDBJ whole genome shotgun (WGS) entry which is preliminary data.</text>
</comment>
<feature type="domain" description="Helix-turn-helix" evidence="2">
    <location>
        <begin position="59"/>
        <end position="104"/>
    </location>
</feature>
<dbReference type="NCBIfam" id="TIGR01764">
    <property type="entry name" value="excise"/>
    <property type="match status" value="2"/>
</dbReference>
<sequence length="110" mass="12650">MHLLGIREAAAILHCHPYSIYAAIYEGRLKAVKLRGTVRISAEEVERMLIRKEKLERKLSISEAAKILACSQSTVLRLIHERKLKAELIRGRYRINPEDLETYVLSLPNI</sequence>
<evidence type="ECO:0000313" key="4">
    <source>
        <dbReference type="Proteomes" id="UP000317778"/>
    </source>
</evidence>
<evidence type="ECO:0000259" key="2">
    <source>
        <dbReference type="Pfam" id="PF12728"/>
    </source>
</evidence>
<dbReference type="InterPro" id="IPR010093">
    <property type="entry name" value="SinI_DNA-bd"/>
</dbReference>
<dbReference type="GO" id="GO:0003677">
    <property type="term" value="F:DNA binding"/>
    <property type="evidence" value="ECO:0007669"/>
    <property type="project" value="InterPro"/>
</dbReference>
<protein>
    <recommendedName>
        <fullName evidence="2">Helix-turn-helix domain-containing protein</fullName>
    </recommendedName>
</protein>
<dbReference type="AlphaFoldDB" id="A0A532V293"/>
<evidence type="ECO:0000313" key="3">
    <source>
        <dbReference type="EMBL" id="TKJ41344.1"/>
    </source>
</evidence>
<keyword evidence="1" id="KW-0175">Coiled coil</keyword>
<organism evidence="3 4">
    <name type="scientific">candidate division TA06 bacterium B3_TA06</name>
    <dbReference type="NCBI Taxonomy" id="2012487"/>
    <lineage>
        <taxon>Bacteria</taxon>
        <taxon>Bacteria division TA06</taxon>
    </lineage>
</organism>
<feature type="coiled-coil region" evidence="1">
    <location>
        <begin position="38"/>
        <end position="65"/>
    </location>
</feature>
<dbReference type="InterPro" id="IPR041657">
    <property type="entry name" value="HTH_17"/>
</dbReference>
<proteinExistence type="predicted"/>
<dbReference type="Proteomes" id="UP000317778">
    <property type="component" value="Unassembled WGS sequence"/>
</dbReference>
<dbReference type="EMBL" id="NJBO01000014">
    <property type="protein sequence ID" value="TKJ41344.1"/>
    <property type="molecule type" value="Genomic_DNA"/>
</dbReference>
<accession>A0A532V293</accession>
<name>A0A532V293_UNCT6</name>
<feature type="domain" description="Helix-turn-helix" evidence="2">
    <location>
        <begin position="3"/>
        <end position="49"/>
    </location>
</feature>
<gene>
    <name evidence="3" type="ORF">CEE36_08495</name>
</gene>
<evidence type="ECO:0000256" key="1">
    <source>
        <dbReference type="SAM" id="Coils"/>
    </source>
</evidence>
<dbReference type="Pfam" id="PF12728">
    <property type="entry name" value="HTH_17"/>
    <property type="match status" value="2"/>
</dbReference>